<sequence>MFTAGAAFADDRTVTTYSTSTGTINAYTPGSSFILTESAGPVTYSYGDGVTYVTRSGVVLTPEQVQTRIRVGIPATVHYAPMGERRVIQKVVVDDDDDDDD</sequence>
<keyword evidence="2" id="KW-1185">Reference proteome</keyword>
<accession>A0A366HNW5</accession>
<gene>
    <name evidence="1" type="ORF">DES53_104297</name>
</gene>
<name>A0A366HNW5_9BACT</name>
<comment type="caution">
    <text evidence="1">The sequence shown here is derived from an EMBL/GenBank/DDBJ whole genome shotgun (WGS) entry which is preliminary data.</text>
</comment>
<protein>
    <submittedName>
        <fullName evidence="1">Uncharacterized protein</fullName>
    </submittedName>
</protein>
<evidence type="ECO:0000313" key="1">
    <source>
        <dbReference type="EMBL" id="RBP44476.1"/>
    </source>
</evidence>
<dbReference type="EMBL" id="QNRR01000004">
    <property type="protein sequence ID" value="RBP44476.1"/>
    <property type="molecule type" value="Genomic_DNA"/>
</dbReference>
<proteinExistence type="predicted"/>
<organism evidence="1 2">
    <name type="scientific">Roseimicrobium gellanilyticum</name>
    <dbReference type="NCBI Taxonomy" id="748857"/>
    <lineage>
        <taxon>Bacteria</taxon>
        <taxon>Pseudomonadati</taxon>
        <taxon>Verrucomicrobiota</taxon>
        <taxon>Verrucomicrobiia</taxon>
        <taxon>Verrucomicrobiales</taxon>
        <taxon>Verrucomicrobiaceae</taxon>
        <taxon>Roseimicrobium</taxon>
    </lineage>
</organism>
<reference evidence="1 2" key="1">
    <citation type="submission" date="2018-06" db="EMBL/GenBank/DDBJ databases">
        <title>Genomic Encyclopedia of Type Strains, Phase IV (KMG-IV): sequencing the most valuable type-strain genomes for metagenomic binning, comparative biology and taxonomic classification.</title>
        <authorList>
            <person name="Goeker M."/>
        </authorList>
    </citation>
    <scope>NUCLEOTIDE SEQUENCE [LARGE SCALE GENOMIC DNA]</scope>
    <source>
        <strain evidence="1 2">DSM 25532</strain>
    </source>
</reference>
<evidence type="ECO:0000313" key="2">
    <source>
        <dbReference type="Proteomes" id="UP000253426"/>
    </source>
</evidence>
<dbReference type="Proteomes" id="UP000253426">
    <property type="component" value="Unassembled WGS sequence"/>
</dbReference>
<dbReference type="AlphaFoldDB" id="A0A366HNW5"/>